<dbReference type="GO" id="GO:0016740">
    <property type="term" value="F:transferase activity"/>
    <property type="evidence" value="ECO:0007669"/>
    <property type="project" value="UniProtKB-KW"/>
</dbReference>
<dbReference type="KEGG" id="oar:OA238_c08690"/>
<dbReference type="OrthoDB" id="259382at2"/>
<gene>
    <name evidence="2" type="ORF">OA238_c08690</name>
</gene>
<reference evidence="2 3" key="1">
    <citation type="journal article" date="2013" name="PLoS ONE">
        <title>Poles Apart: Arctic and Antarctic Octadecabacter strains Share High Genome Plasticity and a New Type of Xanthorhodopsin.</title>
        <authorList>
            <person name="Vollmers J."/>
            <person name="Voget S."/>
            <person name="Dietrich S."/>
            <person name="Gollnow K."/>
            <person name="Smits M."/>
            <person name="Meyer K."/>
            <person name="Brinkhoff T."/>
            <person name="Simon M."/>
            <person name="Daniel R."/>
        </authorList>
    </citation>
    <scope>NUCLEOTIDE SEQUENCE [LARGE SCALE GENOMIC DNA]</scope>
    <source>
        <strain evidence="2 3">238</strain>
    </source>
</reference>
<organism evidence="2 3">
    <name type="scientific">Octadecabacter arcticus 238</name>
    <dbReference type="NCBI Taxonomy" id="391616"/>
    <lineage>
        <taxon>Bacteria</taxon>
        <taxon>Pseudomonadati</taxon>
        <taxon>Pseudomonadota</taxon>
        <taxon>Alphaproteobacteria</taxon>
        <taxon>Rhodobacterales</taxon>
        <taxon>Roseobacteraceae</taxon>
        <taxon>Octadecabacter</taxon>
    </lineage>
</organism>
<dbReference type="InterPro" id="IPR002654">
    <property type="entry name" value="Glyco_trans_25"/>
</dbReference>
<keyword evidence="3" id="KW-1185">Reference proteome</keyword>
<accession>M9REQ7</accession>
<evidence type="ECO:0000313" key="3">
    <source>
        <dbReference type="Proteomes" id="UP000004688"/>
    </source>
</evidence>
<dbReference type="CDD" id="cd06532">
    <property type="entry name" value="Glyco_transf_25"/>
    <property type="match status" value="1"/>
</dbReference>
<name>M9REQ7_9RHOB</name>
<dbReference type="HOGENOM" id="CLU_071269_3_0_5"/>
<evidence type="ECO:0000313" key="2">
    <source>
        <dbReference type="EMBL" id="AGI71079.1"/>
    </source>
</evidence>
<proteinExistence type="predicted"/>
<keyword evidence="2" id="KW-0808">Transferase</keyword>
<dbReference type="EMBL" id="CP003742">
    <property type="protein sequence ID" value="AGI71079.1"/>
    <property type="molecule type" value="Genomic_DNA"/>
</dbReference>
<dbReference type="eggNOG" id="COG3306">
    <property type="taxonomic scope" value="Bacteria"/>
</dbReference>
<evidence type="ECO:0000259" key="1">
    <source>
        <dbReference type="Pfam" id="PF01755"/>
    </source>
</evidence>
<protein>
    <submittedName>
        <fullName evidence="2">Putative glycosyl transferase family25 protein</fullName>
    </submittedName>
</protein>
<sequence length="170" mass="18498">MMWPSYPINLADNTARPDNSTAQFMAQAIPFERINAVNGWALTPSQIAQNYDVAANKTHAKAPLVASEIGCYLSHIAAWTRIANGDAAGGFVFEDDFLADDTSGATLADLNVAQSDWDMVKLFSFDQSPKAVFETTHGTKRLVVPYRVPTCLIGYGMTKQAAQKLLYSCA</sequence>
<dbReference type="RefSeq" id="WP_015494302.1">
    <property type="nucleotide sequence ID" value="NC_020908.1"/>
</dbReference>
<dbReference type="Pfam" id="PF01755">
    <property type="entry name" value="Glyco_transf_25"/>
    <property type="match status" value="1"/>
</dbReference>
<dbReference type="Proteomes" id="UP000004688">
    <property type="component" value="Chromosome"/>
</dbReference>
<dbReference type="AlphaFoldDB" id="M9REQ7"/>
<feature type="domain" description="Glycosyl transferase family 25" evidence="1">
    <location>
        <begin position="4"/>
        <end position="166"/>
    </location>
</feature>